<dbReference type="InterPro" id="IPR001254">
    <property type="entry name" value="Trypsin_dom"/>
</dbReference>
<proteinExistence type="inferred from homology"/>
<evidence type="ECO:0000256" key="3">
    <source>
        <dbReference type="ARBA" id="ARBA00022801"/>
    </source>
</evidence>
<feature type="coiled-coil region" evidence="6">
    <location>
        <begin position="388"/>
        <end position="422"/>
    </location>
</feature>
<evidence type="ECO:0000256" key="4">
    <source>
        <dbReference type="ARBA" id="ARBA00022825"/>
    </source>
</evidence>
<feature type="compositionally biased region" description="Basic and acidic residues" evidence="7">
    <location>
        <begin position="140"/>
        <end position="163"/>
    </location>
</feature>
<evidence type="ECO:0000313" key="9">
    <source>
        <dbReference type="EMBL" id="KAK9507263.1"/>
    </source>
</evidence>
<dbReference type="Proteomes" id="UP001461498">
    <property type="component" value="Unassembled WGS sequence"/>
</dbReference>
<keyword evidence="5" id="KW-1015">Disulfide bond</keyword>
<organism evidence="9 10">
    <name type="scientific">Rhynocoris fuscipes</name>
    <dbReference type="NCBI Taxonomy" id="488301"/>
    <lineage>
        <taxon>Eukaryota</taxon>
        <taxon>Metazoa</taxon>
        <taxon>Ecdysozoa</taxon>
        <taxon>Arthropoda</taxon>
        <taxon>Hexapoda</taxon>
        <taxon>Insecta</taxon>
        <taxon>Pterygota</taxon>
        <taxon>Neoptera</taxon>
        <taxon>Paraneoptera</taxon>
        <taxon>Hemiptera</taxon>
        <taxon>Heteroptera</taxon>
        <taxon>Panheteroptera</taxon>
        <taxon>Cimicomorpha</taxon>
        <taxon>Reduviidae</taxon>
        <taxon>Harpactorinae</taxon>
        <taxon>Harpactorini</taxon>
        <taxon>Rhynocoris</taxon>
    </lineage>
</organism>
<dbReference type="SMART" id="SM00020">
    <property type="entry name" value="Tryp_SPc"/>
    <property type="match status" value="1"/>
</dbReference>
<feature type="compositionally biased region" description="Basic and acidic residues" evidence="7">
    <location>
        <begin position="206"/>
        <end position="219"/>
    </location>
</feature>
<protein>
    <recommendedName>
        <fullName evidence="8">Peptidase S1 domain-containing protein</fullName>
    </recommendedName>
</protein>
<feature type="region of interest" description="Disordered" evidence="7">
    <location>
        <begin position="206"/>
        <end position="353"/>
    </location>
</feature>
<feature type="compositionally biased region" description="Acidic residues" evidence="7">
    <location>
        <begin position="280"/>
        <end position="291"/>
    </location>
</feature>
<feature type="region of interest" description="Disordered" evidence="7">
    <location>
        <begin position="94"/>
        <end position="124"/>
    </location>
</feature>
<dbReference type="InterPro" id="IPR009003">
    <property type="entry name" value="Peptidase_S1_PA"/>
</dbReference>
<evidence type="ECO:0000256" key="7">
    <source>
        <dbReference type="SAM" id="MobiDB-lite"/>
    </source>
</evidence>
<dbReference type="PRINTS" id="PR00722">
    <property type="entry name" value="CHYMOTRYPSIN"/>
</dbReference>
<gene>
    <name evidence="9" type="ORF">O3M35_007164</name>
</gene>
<dbReference type="GO" id="GO:0006508">
    <property type="term" value="P:proteolysis"/>
    <property type="evidence" value="ECO:0007669"/>
    <property type="project" value="UniProtKB-KW"/>
</dbReference>
<dbReference type="Gene3D" id="2.40.10.10">
    <property type="entry name" value="Trypsin-like serine proteases"/>
    <property type="match status" value="1"/>
</dbReference>
<feature type="compositionally biased region" description="Basic and acidic residues" evidence="7">
    <location>
        <begin position="270"/>
        <end position="279"/>
    </location>
</feature>
<dbReference type="EMBL" id="JAPXFL010000004">
    <property type="protein sequence ID" value="KAK9507263.1"/>
    <property type="molecule type" value="Genomic_DNA"/>
</dbReference>
<evidence type="ECO:0000313" key="10">
    <source>
        <dbReference type="Proteomes" id="UP001461498"/>
    </source>
</evidence>
<keyword evidence="6" id="KW-0175">Coiled coil</keyword>
<evidence type="ECO:0000256" key="2">
    <source>
        <dbReference type="ARBA" id="ARBA00022670"/>
    </source>
</evidence>
<dbReference type="GO" id="GO:0004252">
    <property type="term" value="F:serine-type endopeptidase activity"/>
    <property type="evidence" value="ECO:0007669"/>
    <property type="project" value="InterPro"/>
</dbReference>
<dbReference type="InterPro" id="IPR001314">
    <property type="entry name" value="Peptidase_S1A"/>
</dbReference>
<keyword evidence="2" id="KW-0645">Protease</keyword>
<evidence type="ECO:0000256" key="1">
    <source>
        <dbReference type="ARBA" id="ARBA00007664"/>
    </source>
</evidence>
<dbReference type="AlphaFoldDB" id="A0AAW1DB08"/>
<accession>A0AAW1DB08</accession>
<dbReference type="SUPFAM" id="SSF50494">
    <property type="entry name" value="Trypsin-like serine proteases"/>
    <property type="match status" value="1"/>
</dbReference>
<dbReference type="PROSITE" id="PS50240">
    <property type="entry name" value="TRYPSIN_DOM"/>
    <property type="match status" value="1"/>
</dbReference>
<dbReference type="Pfam" id="PF00089">
    <property type="entry name" value="Trypsin"/>
    <property type="match status" value="1"/>
</dbReference>
<dbReference type="PANTHER" id="PTHR24276">
    <property type="entry name" value="POLYSERASE-RELATED"/>
    <property type="match status" value="1"/>
</dbReference>
<dbReference type="InterPro" id="IPR043504">
    <property type="entry name" value="Peptidase_S1_PA_chymotrypsin"/>
</dbReference>
<sequence>MLCGEFWIVEIGGVEVSCRIQGERKIKFETTAKLSEEEIAERFVPESISTVVLKTERGRKSFLSTNDDEIVRDTRRTSDPKAISAYFGIATTKSGTKRIRDEPGRKDRRTRGELKGRNDRTRPYPYMETTVQYGKLIRRLGKETRDESQETVRGRDENDRVESEESTIVDEIARVVSEETTIGDEIDRFESEETTIGDEIARVKSEESTIGDEIARFESEELTIGDEIARDESEESTGDENASYELEEPLSDEDKKTEEESEEFPPEEYINTRDDLEEHTAEEDLTTEEDKESSKATLVSSPKEETIFEGKAIREKPKGILGRKDFKEYTDEEGTEESEKRKKTEETQLTTSSNIRAANSTGTTTTTGTKTVIPTTELVSSTVLNSKIPEAEEKKKIEEVDEDKAEEEVQEVEQELQEELYKPEPIPYIVVLKTKTGTCTGTLIETNWVLTSARCVSGNYENKVDVYFNVRNFLDGINIKIKVSQIVINPEYISNSLENDIALIRLTQPVILSETIRTAALCRTAWQSSDAVRQCTASGYHYGISVQVNSLAATGRQKCLCLSEQQLICTKKNVGENKCITDIGGPLICSNKLVGIRFGNYLKSKCHEIKNKTQNFSKIEDGIKSAGKESKDLSNLSDPIQFNSTTETAMRKYRYKREIVVKKGKGGREMNENETTADNKPLDVSTVSTLQENGTLTRHNERIKYANLEKCTDKESLNVYTNINHYTDWIDQVLASEFAEYFIADETPHDISKQILDVLPRSEADRHYQRNCFEILLALLTIQAFLFI</sequence>
<evidence type="ECO:0000259" key="8">
    <source>
        <dbReference type="PROSITE" id="PS50240"/>
    </source>
</evidence>
<feature type="domain" description="Peptidase S1" evidence="8">
    <location>
        <begin position="427"/>
        <end position="735"/>
    </location>
</feature>
<dbReference type="InterPro" id="IPR050430">
    <property type="entry name" value="Peptidase_S1"/>
</dbReference>
<dbReference type="PANTHER" id="PTHR24276:SF98">
    <property type="entry name" value="FI18310P1-RELATED"/>
    <property type="match status" value="1"/>
</dbReference>
<evidence type="ECO:0000256" key="6">
    <source>
        <dbReference type="SAM" id="Coils"/>
    </source>
</evidence>
<keyword evidence="4" id="KW-0720">Serine protease</keyword>
<evidence type="ECO:0000256" key="5">
    <source>
        <dbReference type="ARBA" id="ARBA00023157"/>
    </source>
</evidence>
<name>A0AAW1DB08_9HEMI</name>
<keyword evidence="3" id="KW-0378">Hydrolase</keyword>
<comment type="similarity">
    <text evidence="1">Belongs to the peptidase S1 family.</text>
</comment>
<dbReference type="FunFam" id="2.40.10.10:FF:000068">
    <property type="entry name" value="transmembrane protease serine 2"/>
    <property type="match status" value="1"/>
</dbReference>
<feature type="compositionally biased region" description="Basic and acidic residues" evidence="7">
    <location>
        <begin position="302"/>
        <end position="329"/>
    </location>
</feature>
<comment type="caution">
    <text evidence="9">The sequence shown here is derived from an EMBL/GenBank/DDBJ whole genome shotgun (WGS) entry which is preliminary data.</text>
</comment>
<reference evidence="9 10" key="1">
    <citation type="submission" date="2022-12" db="EMBL/GenBank/DDBJ databases">
        <title>Chromosome-level genome assembly of true bugs.</title>
        <authorList>
            <person name="Ma L."/>
            <person name="Li H."/>
        </authorList>
    </citation>
    <scope>NUCLEOTIDE SEQUENCE [LARGE SCALE GENOMIC DNA]</scope>
    <source>
        <strain evidence="9">Lab_2022b</strain>
    </source>
</reference>
<keyword evidence="10" id="KW-1185">Reference proteome</keyword>
<feature type="compositionally biased region" description="Basic and acidic residues" evidence="7">
    <location>
        <begin position="98"/>
        <end position="122"/>
    </location>
</feature>
<feature type="region of interest" description="Disordered" evidence="7">
    <location>
        <begin position="140"/>
        <end position="166"/>
    </location>
</feature>
<feature type="compositionally biased region" description="Basic and acidic residues" evidence="7">
    <location>
        <begin position="337"/>
        <end position="346"/>
    </location>
</feature>